<evidence type="ECO:0000313" key="9">
    <source>
        <dbReference type="Proteomes" id="UP000199656"/>
    </source>
</evidence>
<comment type="subcellular location">
    <subcellularLocation>
        <location evidence="1">Cell inner membrane</location>
    </subcellularLocation>
</comment>
<organism evidence="8 9">
    <name type="scientific">Chitinophaga terrae</name>
    <name type="common">ex Kim and Jung 2007</name>
    <dbReference type="NCBI Taxonomy" id="408074"/>
    <lineage>
        <taxon>Bacteria</taxon>
        <taxon>Pseudomonadati</taxon>
        <taxon>Bacteroidota</taxon>
        <taxon>Chitinophagia</taxon>
        <taxon>Chitinophagales</taxon>
        <taxon>Chitinophagaceae</taxon>
        <taxon>Chitinophaga</taxon>
    </lineage>
</organism>
<dbReference type="OrthoDB" id="9808633at2"/>
<sequence>MPSWQGKSKGSKFGYSCFVFLLKHGGVKPAYLLLRFVAFYYFVFSWSSSKPIYYYFRTKIGFSRRKALISLYRNYYIFGQTLIDKIAVMADLSGNFTFEFEGEHFLREMVAGGKGGILLSAHLGNWEVAGHLFKRLQTRVNIVMFDGEHQRIKEYLSGVTGDRNMNIIVIKDDLSHIYAINEALNKQELVCMHADRFLPGNKTATVPFLGQDARFPVGPFLLAATFRVPVSVVFAFKETSTHYHFFATQPREYHGRKNQGVTTALNDFVYEIEQKIHRYPIQWFNYYDFWE</sequence>
<dbReference type="STRING" id="408074.SAMN05660909_01352"/>
<keyword evidence="2" id="KW-1003">Cell membrane</keyword>
<protein>
    <submittedName>
        <fullName evidence="8">Predicted acyltransferase, LPLAT superfamily</fullName>
    </submittedName>
</protein>
<dbReference type="GO" id="GO:0005886">
    <property type="term" value="C:plasma membrane"/>
    <property type="evidence" value="ECO:0007669"/>
    <property type="project" value="UniProtKB-SubCell"/>
</dbReference>
<evidence type="ECO:0000256" key="1">
    <source>
        <dbReference type="ARBA" id="ARBA00004533"/>
    </source>
</evidence>
<evidence type="ECO:0000256" key="4">
    <source>
        <dbReference type="ARBA" id="ARBA00022679"/>
    </source>
</evidence>
<keyword evidence="7" id="KW-0812">Transmembrane</keyword>
<dbReference type="GO" id="GO:0009247">
    <property type="term" value="P:glycolipid biosynthetic process"/>
    <property type="evidence" value="ECO:0007669"/>
    <property type="project" value="UniProtKB-ARBA"/>
</dbReference>
<feature type="transmembrane region" description="Helical" evidence="7">
    <location>
        <begin position="32"/>
        <end position="56"/>
    </location>
</feature>
<evidence type="ECO:0000256" key="7">
    <source>
        <dbReference type="SAM" id="Phobius"/>
    </source>
</evidence>
<keyword evidence="4 8" id="KW-0808">Transferase</keyword>
<evidence type="ECO:0000256" key="6">
    <source>
        <dbReference type="ARBA" id="ARBA00023315"/>
    </source>
</evidence>
<dbReference type="PANTHER" id="PTHR30606">
    <property type="entry name" value="LIPID A BIOSYNTHESIS LAUROYL ACYLTRANSFERASE"/>
    <property type="match status" value="1"/>
</dbReference>
<reference evidence="9" key="1">
    <citation type="submission" date="2016-10" db="EMBL/GenBank/DDBJ databases">
        <authorList>
            <person name="Varghese N."/>
            <person name="Submissions S."/>
        </authorList>
    </citation>
    <scope>NUCLEOTIDE SEQUENCE [LARGE SCALE GENOMIC DNA]</scope>
    <source>
        <strain evidence="9">DSM 23920</strain>
    </source>
</reference>
<keyword evidence="5 7" id="KW-0472">Membrane</keyword>
<evidence type="ECO:0000313" key="8">
    <source>
        <dbReference type="EMBL" id="SEA28359.1"/>
    </source>
</evidence>
<dbReference type="GO" id="GO:0016746">
    <property type="term" value="F:acyltransferase activity"/>
    <property type="evidence" value="ECO:0007669"/>
    <property type="project" value="UniProtKB-KW"/>
</dbReference>
<dbReference type="Proteomes" id="UP000199656">
    <property type="component" value="Unassembled WGS sequence"/>
</dbReference>
<dbReference type="CDD" id="cd07984">
    <property type="entry name" value="LPLAT_LABLAT-like"/>
    <property type="match status" value="1"/>
</dbReference>
<name>A0A1H3ZXD8_9BACT</name>
<accession>A0A1H3ZXD8</accession>
<dbReference type="AlphaFoldDB" id="A0A1H3ZXD8"/>
<proteinExistence type="predicted"/>
<keyword evidence="3" id="KW-0997">Cell inner membrane</keyword>
<dbReference type="RefSeq" id="WP_089759970.1">
    <property type="nucleotide sequence ID" value="NZ_BKAT01000055.1"/>
</dbReference>
<keyword evidence="7" id="KW-1133">Transmembrane helix</keyword>
<dbReference type="EMBL" id="FNRL01000005">
    <property type="protein sequence ID" value="SEA28359.1"/>
    <property type="molecule type" value="Genomic_DNA"/>
</dbReference>
<evidence type="ECO:0000256" key="2">
    <source>
        <dbReference type="ARBA" id="ARBA00022475"/>
    </source>
</evidence>
<evidence type="ECO:0000256" key="3">
    <source>
        <dbReference type="ARBA" id="ARBA00022519"/>
    </source>
</evidence>
<dbReference type="InterPro" id="IPR004960">
    <property type="entry name" value="LipA_acyltrans"/>
</dbReference>
<keyword evidence="6 8" id="KW-0012">Acyltransferase</keyword>
<keyword evidence="9" id="KW-1185">Reference proteome</keyword>
<gene>
    <name evidence="8" type="ORF">SAMN05660909_01352</name>
</gene>
<dbReference type="PANTHER" id="PTHR30606:SF9">
    <property type="entry name" value="LIPID A BIOSYNTHESIS LAUROYLTRANSFERASE"/>
    <property type="match status" value="1"/>
</dbReference>
<dbReference type="Pfam" id="PF03279">
    <property type="entry name" value="Lip_A_acyltrans"/>
    <property type="match status" value="1"/>
</dbReference>
<evidence type="ECO:0000256" key="5">
    <source>
        <dbReference type="ARBA" id="ARBA00023136"/>
    </source>
</evidence>